<evidence type="ECO:0000313" key="1">
    <source>
        <dbReference type="EMBL" id="KAB8213011.1"/>
    </source>
</evidence>
<dbReference type="EMBL" id="ML733743">
    <property type="protein sequence ID" value="KAB8213011.1"/>
    <property type="molecule type" value="Genomic_DNA"/>
</dbReference>
<dbReference type="Proteomes" id="UP000326799">
    <property type="component" value="Unassembled WGS sequence"/>
</dbReference>
<organism evidence="1 2">
    <name type="scientific">Aspergillus novoparasiticus</name>
    <dbReference type="NCBI Taxonomy" id="986946"/>
    <lineage>
        <taxon>Eukaryota</taxon>
        <taxon>Fungi</taxon>
        <taxon>Dikarya</taxon>
        <taxon>Ascomycota</taxon>
        <taxon>Pezizomycotina</taxon>
        <taxon>Eurotiomycetes</taxon>
        <taxon>Eurotiomycetidae</taxon>
        <taxon>Eurotiales</taxon>
        <taxon>Aspergillaceae</taxon>
        <taxon>Aspergillus</taxon>
        <taxon>Aspergillus subgen. Circumdati</taxon>
    </lineage>
</organism>
<sequence length="157" mass="17723">MSGYYEVYLARYSLAMPDPDMPGPRFHTTIFVKTAADKSGILHHVTGDITSPNGMKYTPQQRHSPEYSQTFHSLEKLGVTPVSKHPDDWVKVLRGVPAPPQQKAFNIKTMKTEPFKSLSPLTFYEPGEPRRPLVKCTEWTLERALPALKAEGLIVEE</sequence>
<keyword evidence="2" id="KW-1185">Reference proteome</keyword>
<dbReference type="Pfam" id="PF20174">
    <property type="entry name" value="DUF6540"/>
    <property type="match status" value="1"/>
</dbReference>
<dbReference type="InterPro" id="IPR046670">
    <property type="entry name" value="DUF6540"/>
</dbReference>
<gene>
    <name evidence="1" type="ORF">BDV33DRAFT_185658</name>
</gene>
<reference evidence="1 2" key="1">
    <citation type="submission" date="2019-04" db="EMBL/GenBank/DDBJ databases">
        <title>Fungal friends and foes A comparative genomics study of 23 Aspergillus species from section Flavi.</title>
        <authorList>
            <consortium name="DOE Joint Genome Institute"/>
            <person name="Kjaerbolling I."/>
            <person name="Vesth T.C."/>
            <person name="Frisvad J.C."/>
            <person name="Nybo J.L."/>
            <person name="Theobald S."/>
            <person name="Kildgaard S."/>
            <person name="Petersen T.I."/>
            <person name="Kuo A."/>
            <person name="Sato A."/>
            <person name="Lyhne E.K."/>
            <person name="Kogle M.E."/>
            <person name="Wiebenga A."/>
            <person name="Kun R.S."/>
            <person name="Lubbers R.J."/>
            <person name="Makela M.R."/>
            <person name="Barry K."/>
            <person name="Chovatia M."/>
            <person name="Clum A."/>
            <person name="Daum C."/>
            <person name="Haridas S."/>
            <person name="He G."/>
            <person name="LaButti K."/>
            <person name="Lipzen A."/>
            <person name="Mondo S."/>
            <person name="Pangilinan J."/>
            <person name="Riley R."/>
            <person name="Salamov A."/>
            <person name="Simmons B.A."/>
            <person name="Magnuson J.K."/>
            <person name="Henrissat B."/>
            <person name="Mortensen U.H."/>
            <person name="Larsen T.O."/>
            <person name="De vries R.P."/>
            <person name="Grigoriev I.V."/>
            <person name="Machida M."/>
            <person name="Baker S.E."/>
            <person name="Andersen M.R."/>
        </authorList>
    </citation>
    <scope>NUCLEOTIDE SEQUENCE [LARGE SCALE GENOMIC DNA]</scope>
    <source>
        <strain evidence="1 2">CBS 126849</strain>
    </source>
</reference>
<evidence type="ECO:0000313" key="2">
    <source>
        <dbReference type="Proteomes" id="UP000326799"/>
    </source>
</evidence>
<protein>
    <submittedName>
        <fullName evidence="1">Uncharacterized protein</fullName>
    </submittedName>
</protein>
<accession>A0A5N6E615</accession>
<proteinExistence type="predicted"/>
<name>A0A5N6E615_9EURO</name>
<dbReference type="AlphaFoldDB" id="A0A5N6E615"/>